<dbReference type="InterPro" id="IPR034660">
    <property type="entry name" value="DinB/YfiT-like"/>
</dbReference>
<dbReference type="RefSeq" id="WP_316983282.1">
    <property type="nucleotide sequence ID" value="NZ_CP136521.1"/>
</dbReference>
<name>A0AA97EP67_9FLAO</name>
<evidence type="ECO:0000313" key="1">
    <source>
        <dbReference type="EMBL" id="WOD43598.1"/>
    </source>
</evidence>
<dbReference type="Gene3D" id="1.20.120.450">
    <property type="entry name" value="dinb family like domain"/>
    <property type="match status" value="1"/>
</dbReference>
<keyword evidence="2" id="KW-1185">Reference proteome</keyword>
<organism evidence="1 2">
    <name type="scientific">Hwangdonia lutea</name>
    <dbReference type="NCBI Taxonomy" id="3075823"/>
    <lineage>
        <taxon>Bacteria</taxon>
        <taxon>Pseudomonadati</taxon>
        <taxon>Bacteroidota</taxon>
        <taxon>Flavobacteriia</taxon>
        <taxon>Flavobacteriales</taxon>
        <taxon>Flavobacteriaceae</taxon>
        <taxon>Hwangdonia</taxon>
    </lineage>
</organism>
<sequence length="81" mass="9146">MNWKPNAATWSIAQNMEHLIVINKSYFPVIDAVRKGNYKTPFTAKLVFLVSFFGKTVLKAVMILSSPTNNGILISPWKFIS</sequence>
<evidence type="ECO:0000313" key="2">
    <source>
        <dbReference type="Proteomes" id="UP001302486"/>
    </source>
</evidence>
<accession>A0AA97EP67</accession>
<gene>
    <name evidence="1" type="ORF">RNZ46_16555</name>
</gene>
<reference evidence="2" key="1">
    <citation type="submission" date="2024-06" db="EMBL/GenBank/DDBJ databases">
        <title>Hwangdonia haimaensis gen. nov., sp. nov., a member of the family Flavobacteriaceae isolated from the haima cold seep.</title>
        <authorList>
            <person name="Li J."/>
        </authorList>
    </citation>
    <scope>NUCLEOTIDE SEQUENCE [LARGE SCALE GENOMIC DNA]</scope>
    <source>
        <strain evidence="2">SCSIO 19198</strain>
    </source>
</reference>
<dbReference type="AlphaFoldDB" id="A0AA97EP67"/>
<protein>
    <submittedName>
        <fullName evidence="1">Uncharacterized protein</fullName>
    </submittedName>
</protein>
<dbReference type="KEGG" id="hws:RNZ46_16555"/>
<proteinExistence type="predicted"/>
<dbReference type="Proteomes" id="UP001302486">
    <property type="component" value="Chromosome"/>
</dbReference>
<dbReference type="EMBL" id="CP136521">
    <property type="protein sequence ID" value="WOD43598.1"/>
    <property type="molecule type" value="Genomic_DNA"/>
</dbReference>